<dbReference type="InterPro" id="IPR053235">
    <property type="entry name" value="Ser_Thr_kinase"/>
</dbReference>
<dbReference type="PROSITE" id="PS50011">
    <property type="entry name" value="PROTEIN_KINASE_DOM"/>
    <property type="match status" value="1"/>
</dbReference>
<dbReference type="OMA" id="HAYNIMH"/>
<keyword evidence="3" id="KW-1185">Reference proteome</keyword>
<dbReference type="InterPro" id="IPR008271">
    <property type="entry name" value="Ser/Thr_kinase_AS"/>
</dbReference>
<dbReference type="InterPro" id="IPR011009">
    <property type="entry name" value="Kinase-like_dom_sf"/>
</dbReference>
<evidence type="ECO:0000259" key="1">
    <source>
        <dbReference type="PROSITE" id="PS50011"/>
    </source>
</evidence>
<dbReference type="AlphaFoldDB" id="A0A068VJ63"/>
<dbReference type="PROSITE" id="PS00108">
    <property type="entry name" value="PROTEIN_KINASE_ST"/>
    <property type="match status" value="1"/>
</dbReference>
<accession>A0A068VJ63</accession>
<gene>
    <name evidence="2" type="ORF">GSCOC_T00011924001</name>
</gene>
<protein>
    <submittedName>
        <fullName evidence="2">DH200=94 genomic scaffold, scaffold_1489</fullName>
    </submittedName>
</protein>
<evidence type="ECO:0000313" key="2">
    <source>
        <dbReference type="EMBL" id="CDP20657.1"/>
    </source>
</evidence>
<evidence type="ECO:0000313" key="3">
    <source>
        <dbReference type="Proteomes" id="UP000295252"/>
    </source>
</evidence>
<dbReference type="GO" id="GO:0005524">
    <property type="term" value="F:ATP binding"/>
    <property type="evidence" value="ECO:0007669"/>
    <property type="project" value="InterPro"/>
</dbReference>
<dbReference type="InterPro" id="IPR000719">
    <property type="entry name" value="Prot_kinase_dom"/>
</dbReference>
<name>A0A068VJ63_COFCA</name>
<dbReference type="Proteomes" id="UP000295252">
    <property type="component" value="Unassembled WGS sequence"/>
</dbReference>
<dbReference type="Pfam" id="PF00069">
    <property type="entry name" value="Pkinase"/>
    <property type="match status" value="1"/>
</dbReference>
<dbReference type="PANTHER" id="PTHR24361:SF824">
    <property type="entry name" value="SERINE_THREONINE-PROTEIN KINASE NEK6"/>
    <property type="match status" value="1"/>
</dbReference>
<dbReference type="PhylomeDB" id="A0A068VJ63"/>
<organism evidence="2 3">
    <name type="scientific">Coffea canephora</name>
    <name type="common">Robusta coffee</name>
    <dbReference type="NCBI Taxonomy" id="49390"/>
    <lineage>
        <taxon>Eukaryota</taxon>
        <taxon>Viridiplantae</taxon>
        <taxon>Streptophyta</taxon>
        <taxon>Embryophyta</taxon>
        <taxon>Tracheophyta</taxon>
        <taxon>Spermatophyta</taxon>
        <taxon>Magnoliopsida</taxon>
        <taxon>eudicotyledons</taxon>
        <taxon>Gunneridae</taxon>
        <taxon>Pentapetalae</taxon>
        <taxon>asterids</taxon>
        <taxon>lamiids</taxon>
        <taxon>Gentianales</taxon>
        <taxon>Rubiaceae</taxon>
        <taxon>Ixoroideae</taxon>
        <taxon>Gardenieae complex</taxon>
        <taxon>Bertiereae - Coffeeae clade</taxon>
        <taxon>Coffeeae</taxon>
        <taxon>Coffea</taxon>
    </lineage>
</organism>
<dbReference type="STRING" id="49390.A0A068VJ63"/>
<dbReference type="PANTHER" id="PTHR24361">
    <property type="entry name" value="MITOGEN-ACTIVATED KINASE KINASE KINASE"/>
    <property type="match status" value="1"/>
</dbReference>
<dbReference type="GO" id="GO:0004672">
    <property type="term" value="F:protein kinase activity"/>
    <property type="evidence" value="ECO:0007669"/>
    <property type="project" value="InterPro"/>
</dbReference>
<dbReference type="GO" id="GO:0005737">
    <property type="term" value="C:cytoplasm"/>
    <property type="evidence" value="ECO:0007669"/>
    <property type="project" value="TreeGrafter"/>
</dbReference>
<proteinExistence type="predicted"/>
<feature type="domain" description="Protein kinase" evidence="1">
    <location>
        <begin position="1"/>
        <end position="158"/>
    </location>
</feature>
<sequence length="158" mass="18002">MTDSEFHFFYFELFCPFALFTRGKVGLSHLMYLHAYNIMHGDIKLDNLLVTASGTVKIGDFGIKIVFLFDDNGELHHSTGTSIFTTPECYSGSCMTDAENMLNLRLHFWILTKLPGLIYLHLYFSQIVNNLLYIPDGMNPLLKSSIEGHFCKGLSLDY</sequence>
<dbReference type="SUPFAM" id="SSF56112">
    <property type="entry name" value="Protein kinase-like (PK-like)"/>
    <property type="match status" value="1"/>
</dbReference>
<reference evidence="3" key="1">
    <citation type="journal article" date="2014" name="Science">
        <title>The coffee genome provides insight into the convergent evolution of caffeine biosynthesis.</title>
        <authorList>
            <person name="Denoeud F."/>
            <person name="Carretero-Paulet L."/>
            <person name="Dereeper A."/>
            <person name="Droc G."/>
            <person name="Guyot R."/>
            <person name="Pietrella M."/>
            <person name="Zheng C."/>
            <person name="Alberti A."/>
            <person name="Anthony F."/>
            <person name="Aprea G."/>
            <person name="Aury J.M."/>
            <person name="Bento P."/>
            <person name="Bernard M."/>
            <person name="Bocs S."/>
            <person name="Campa C."/>
            <person name="Cenci A."/>
            <person name="Combes M.C."/>
            <person name="Crouzillat D."/>
            <person name="Da Silva C."/>
            <person name="Daddiego L."/>
            <person name="De Bellis F."/>
            <person name="Dussert S."/>
            <person name="Garsmeur O."/>
            <person name="Gayraud T."/>
            <person name="Guignon V."/>
            <person name="Jahn K."/>
            <person name="Jamilloux V."/>
            <person name="Joet T."/>
            <person name="Labadie K."/>
            <person name="Lan T."/>
            <person name="Leclercq J."/>
            <person name="Lepelley M."/>
            <person name="Leroy T."/>
            <person name="Li L.T."/>
            <person name="Librado P."/>
            <person name="Lopez L."/>
            <person name="Munoz A."/>
            <person name="Noel B."/>
            <person name="Pallavicini A."/>
            <person name="Perrotta G."/>
            <person name="Poncet V."/>
            <person name="Pot D."/>
            <person name="Priyono X."/>
            <person name="Rigoreau M."/>
            <person name="Rouard M."/>
            <person name="Rozas J."/>
            <person name="Tranchant-Dubreuil C."/>
            <person name="VanBuren R."/>
            <person name="Zhang Q."/>
            <person name="Andrade A.C."/>
            <person name="Argout X."/>
            <person name="Bertrand B."/>
            <person name="de Kochko A."/>
            <person name="Graziosi G."/>
            <person name="Henry R.J."/>
            <person name="Jayarama X."/>
            <person name="Ming R."/>
            <person name="Nagai C."/>
            <person name="Rounsley S."/>
            <person name="Sankoff D."/>
            <person name="Giuliano G."/>
            <person name="Albert V.A."/>
            <person name="Wincker P."/>
            <person name="Lashermes P."/>
        </authorList>
    </citation>
    <scope>NUCLEOTIDE SEQUENCE [LARGE SCALE GENOMIC DNA]</scope>
    <source>
        <strain evidence="3">cv. DH200-94</strain>
    </source>
</reference>
<dbReference type="Gene3D" id="1.10.510.10">
    <property type="entry name" value="Transferase(Phosphotransferase) domain 1"/>
    <property type="match status" value="1"/>
</dbReference>
<dbReference type="EMBL" id="HG740573">
    <property type="protein sequence ID" value="CDP20657.1"/>
    <property type="molecule type" value="Genomic_DNA"/>
</dbReference>
<dbReference type="Gramene" id="CDP20657">
    <property type="protein sequence ID" value="CDP20657"/>
    <property type="gene ID" value="GSCOC_T00011924001"/>
</dbReference>
<dbReference type="InParanoid" id="A0A068VJ63"/>